<evidence type="ECO:0000313" key="1">
    <source>
        <dbReference type="EMBL" id="KAF9943433.1"/>
    </source>
</evidence>
<protein>
    <submittedName>
        <fullName evidence="1">Uncharacterized protein</fullName>
    </submittedName>
</protein>
<gene>
    <name evidence="1" type="ORF">BGZ65_001060</name>
</gene>
<dbReference type="Proteomes" id="UP000749646">
    <property type="component" value="Unassembled WGS sequence"/>
</dbReference>
<dbReference type="AlphaFoldDB" id="A0A9P6IPP9"/>
<proteinExistence type="predicted"/>
<accession>A0A9P6IPP9</accession>
<sequence length="69" mass="7587">MPERIRAVKRGKGGNTKLRQEVLIGRTAPLLAPPLTWASSYQKHNFVNEIQVASVSETVQDSIEANAGR</sequence>
<reference evidence="1" key="1">
    <citation type="journal article" date="2020" name="Fungal Divers.">
        <title>Resolving the Mortierellaceae phylogeny through synthesis of multi-gene phylogenetics and phylogenomics.</title>
        <authorList>
            <person name="Vandepol N."/>
            <person name="Liber J."/>
            <person name="Desiro A."/>
            <person name="Na H."/>
            <person name="Kennedy M."/>
            <person name="Barry K."/>
            <person name="Grigoriev I.V."/>
            <person name="Miller A.N."/>
            <person name="O'Donnell K."/>
            <person name="Stajich J.E."/>
            <person name="Bonito G."/>
        </authorList>
    </citation>
    <scope>NUCLEOTIDE SEQUENCE</scope>
    <source>
        <strain evidence="1">MES-2147</strain>
    </source>
</reference>
<organism evidence="1 2">
    <name type="scientific">Modicella reniformis</name>
    <dbReference type="NCBI Taxonomy" id="1440133"/>
    <lineage>
        <taxon>Eukaryota</taxon>
        <taxon>Fungi</taxon>
        <taxon>Fungi incertae sedis</taxon>
        <taxon>Mucoromycota</taxon>
        <taxon>Mortierellomycotina</taxon>
        <taxon>Mortierellomycetes</taxon>
        <taxon>Mortierellales</taxon>
        <taxon>Mortierellaceae</taxon>
        <taxon>Modicella</taxon>
    </lineage>
</organism>
<comment type="caution">
    <text evidence="1">The sequence shown here is derived from an EMBL/GenBank/DDBJ whole genome shotgun (WGS) entry which is preliminary data.</text>
</comment>
<dbReference type="EMBL" id="JAAAHW010009231">
    <property type="protein sequence ID" value="KAF9943433.1"/>
    <property type="molecule type" value="Genomic_DNA"/>
</dbReference>
<evidence type="ECO:0000313" key="2">
    <source>
        <dbReference type="Proteomes" id="UP000749646"/>
    </source>
</evidence>
<keyword evidence="2" id="KW-1185">Reference proteome</keyword>
<name>A0A9P6IPP9_9FUNG</name>
<feature type="non-terminal residue" evidence="1">
    <location>
        <position position="1"/>
    </location>
</feature>